<evidence type="ECO:0000313" key="2">
    <source>
        <dbReference type="Proteomes" id="UP000233332"/>
    </source>
</evidence>
<keyword evidence="2" id="KW-1185">Reference proteome</keyword>
<dbReference type="RefSeq" id="WP_101301661.1">
    <property type="nucleotide sequence ID" value="NZ_NXGX01000003.1"/>
</dbReference>
<name>A0A2N3L8H1_9PROT</name>
<dbReference type="EMBL" id="NXGX01000003">
    <property type="protein sequence ID" value="PKR59099.1"/>
    <property type="molecule type" value="Genomic_DNA"/>
</dbReference>
<evidence type="ECO:0000313" key="1">
    <source>
        <dbReference type="EMBL" id="PKR59099.1"/>
    </source>
</evidence>
<comment type="caution">
    <text evidence="1">The sequence shown here is derived from an EMBL/GenBank/DDBJ whole genome shotgun (WGS) entry which is preliminary data.</text>
</comment>
<dbReference type="AlphaFoldDB" id="A0A2N3L8H1"/>
<dbReference type="PROSITE" id="PS51257">
    <property type="entry name" value="PROKAR_LIPOPROTEIN"/>
    <property type="match status" value="1"/>
</dbReference>
<protein>
    <recommendedName>
        <fullName evidence="3">DUF306 domain-containing protein</fullName>
    </recommendedName>
</protein>
<evidence type="ECO:0008006" key="3">
    <source>
        <dbReference type="Google" id="ProtNLM"/>
    </source>
</evidence>
<sequence>MTISFARNRRSILTSVAMLGLLTLGACGSDMRTMNDNHMQTLANFFAQHEPGEPLPRGWRRLDGREINYRFANETYAIYSIDEDEQLLVLHLYDNGVGRLDADDDREQCTWNSMADQLSIECDDTDMEWHIFSNGPELIALDLDEEEYAILRKRPGR</sequence>
<gene>
    <name evidence="1" type="ORF">COO92_09735</name>
</gene>
<organism evidence="1 2">
    <name type="scientific">Thalassospira lohafexi</name>
    <dbReference type="NCBI Taxonomy" id="744227"/>
    <lineage>
        <taxon>Bacteria</taxon>
        <taxon>Pseudomonadati</taxon>
        <taxon>Pseudomonadota</taxon>
        <taxon>Alphaproteobacteria</taxon>
        <taxon>Rhodospirillales</taxon>
        <taxon>Thalassospiraceae</taxon>
        <taxon>Thalassospira</taxon>
    </lineage>
</organism>
<proteinExistence type="predicted"/>
<accession>A0A2N3L8H1</accession>
<reference evidence="1 2" key="1">
    <citation type="submission" date="2017-09" db="EMBL/GenBank/DDBJ databases">
        <title>Biodiversity and function of Thalassospira species in the particle-attached aromatic-hydrocarbon-degrading consortia from the surface seawater of the China South Sea.</title>
        <authorList>
            <person name="Dong C."/>
            <person name="Lai Q."/>
            <person name="Shao Z."/>
        </authorList>
    </citation>
    <scope>NUCLEOTIDE SEQUENCE [LARGE SCALE GENOMIC DNA]</scope>
    <source>
        <strain evidence="1 2">139Z-12</strain>
    </source>
</reference>
<dbReference type="Proteomes" id="UP000233332">
    <property type="component" value="Unassembled WGS sequence"/>
</dbReference>